<keyword evidence="5 12" id="KW-1133">Transmembrane helix</keyword>
<evidence type="ECO:0000256" key="11">
    <source>
        <dbReference type="SAM" id="MobiDB-lite"/>
    </source>
</evidence>
<accession>A0A914Z194</accession>
<evidence type="ECO:0000256" key="1">
    <source>
        <dbReference type="ARBA" id="ARBA00004651"/>
    </source>
</evidence>
<dbReference type="PANTHER" id="PTHR32546:SF26">
    <property type="entry name" value="SMOG, ISOFORM D"/>
    <property type="match status" value="1"/>
</dbReference>
<keyword evidence="4 12" id="KW-0812">Transmembrane</keyword>
<dbReference type="WBParaSite" id="PSU_v2.g4039.t1">
    <property type="protein sequence ID" value="PSU_v2.g4039.t1"/>
    <property type="gene ID" value="PSU_v2.g4039"/>
</dbReference>
<evidence type="ECO:0000256" key="8">
    <source>
        <dbReference type="ARBA" id="ARBA00023170"/>
    </source>
</evidence>
<comment type="subcellular location">
    <subcellularLocation>
        <location evidence="1">Cell membrane</location>
        <topology evidence="1">Multi-pass membrane protein</topology>
    </subcellularLocation>
</comment>
<keyword evidence="6" id="KW-0297">G-protein coupled receptor</keyword>
<keyword evidence="7 12" id="KW-0472">Membrane</keyword>
<evidence type="ECO:0000256" key="5">
    <source>
        <dbReference type="ARBA" id="ARBA00022989"/>
    </source>
</evidence>
<keyword evidence="3" id="KW-1003">Cell membrane</keyword>
<evidence type="ECO:0000256" key="4">
    <source>
        <dbReference type="ARBA" id="ARBA00022692"/>
    </source>
</evidence>
<evidence type="ECO:0000259" key="13">
    <source>
        <dbReference type="Pfam" id="PF00003"/>
    </source>
</evidence>
<keyword evidence="9" id="KW-0325">Glycoprotein</keyword>
<dbReference type="GO" id="GO:0005886">
    <property type="term" value="C:plasma membrane"/>
    <property type="evidence" value="ECO:0007669"/>
    <property type="project" value="UniProtKB-SubCell"/>
</dbReference>
<feature type="region of interest" description="Disordered" evidence="11">
    <location>
        <begin position="244"/>
        <end position="289"/>
    </location>
</feature>
<dbReference type="Pfam" id="PF00003">
    <property type="entry name" value="7tm_3"/>
    <property type="match status" value="1"/>
</dbReference>
<dbReference type="AlphaFoldDB" id="A0A914Z194"/>
<evidence type="ECO:0000256" key="12">
    <source>
        <dbReference type="SAM" id="Phobius"/>
    </source>
</evidence>
<feature type="transmembrane region" description="Helical" evidence="12">
    <location>
        <begin position="142"/>
        <end position="163"/>
    </location>
</feature>
<evidence type="ECO:0000256" key="10">
    <source>
        <dbReference type="ARBA" id="ARBA00023224"/>
    </source>
</evidence>
<organism evidence="14 15">
    <name type="scientific">Panagrolaimus superbus</name>
    <dbReference type="NCBI Taxonomy" id="310955"/>
    <lineage>
        <taxon>Eukaryota</taxon>
        <taxon>Metazoa</taxon>
        <taxon>Ecdysozoa</taxon>
        <taxon>Nematoda</taxon>
        <taxon>Chromadorea</taxon>
        <taxon>Rhabditida</taxon>
        <taxon>Tylenchina</taxon>
        <taxon>Panagrolaimomorpha</taxon>
        <taxon>Panagrolaimoidea</taxon>
        <taxon>Panagrolaimidae</taxon>
        <taxon>Panagrolaimus</taxon>
    </lineage>
</organism>
<dbReference type="Proteomes" id="UP000887577">
    <property type="component" value="Unplaced"/>
</dbReference>
<evidence type="ECO:0000256" key="7">
    <source>
        <dbReference type="ARBA" id="ARBA00023136"/>
    </source>
</evidence>
<evidence type="ECO:0000256" key="3">
    <source>
        <dbReference type="ARBA" id="ARBA00022475"/>
    </source>
</evidence>
<dbReference type="InterPro" id="IPR017978">
    <property type="entry name" value="GPCR_3_C"/>
</dbReference>
<feature type="transmembrane region" description="Helical" evidence="12">
    <location>
        <begin position="79"/>
        <end position="100"/>
    </location>
</feature>
<keyword evidence="10" id="KW-0807">Transducer</keyword>
<evidence type="ECO:0000313" key="15">
    <source>
        <dbReference type="WBParaSite" id="PSU_v2.g4039.t1"/>
    </source>
</evidence>
<dbReference type="InterPro" id="IPR043458">
    <property type="entry name" value="GPR158/179"/>
</dbReference>
<evidence type="ECO:0000256" key="6">
    <source>
        <dbReference type="ARBA" id="ARBA00023040"/>
    </source>
</evidence>
<dbReference type="GO" id="GO:0004930">
    <property type="term" value="F:G protein-coupled receptor activity"/>
    <property type="evidence" value="ECO:0007669"/>
    <property type="project" value="UniProtKB-KW"/>
</dbReference>
<feature type="transmembrane region" description="Helical" evidence="12">
    <location>
        <begin position="40"/>
        <end position="59"/>
    </location>
</feature>
<evidence type="ECO:0000313" key="14">
    <source>
        <dbReference type="Proteomes" id="UP000887577"/>
    </source>
</evidence>
<evidence type="ECO:0000256" key="9">
    <source>
        <dbReference type="ARBA" id="ARBA00023180"/>
    </source>
</evidence>
<dbReference type="PANTHER" id="PTHR32546">
    <property type="entry name" value="G-PROTEIN COUPLED RECEPTOR 158-RELATED"/>
    <property type="match status" value="1"/>
</dbReference>
<keyword evidence="14" id="KW-1185">Reference proteome</keyword>
<feature type="transmembrane region" description="Helical" evidence="12">
    <location>
        <begin position="112"/>
        <end position="130"/>
    </location>
</feature>
<keyword evidence="8" id="KW-0675">Receptor</keyword>
<feature type="compositionally biased region" description="Low complexity" evidence="11">
    <location>
        <begin position="266"/>
        <end position="275"/>
    </location>
</feature>
<reference evidence="15" key="1">
    <citation type="submission" date="2022-11" db="UniProtKB">
        <authorList>
            <consortium name="WormBaseParasite"/>
        </authorList>
    </citation>
    <scope>IDENTIFICATION</scope>
</reference>
<comment type="similarity">
    <text evidence="2">Belongs to the G-protein coupled receptor 3 family.</text>
</comment>
<proteinExistence type="inferred from homology"/>
<protein>
    <submittedName>
        <fullName evidence="15">G-protein coupled receptors family 3 profile domain-containing protein</fullName>
    </submittedName>
</protein>
<feature type="domain" description="G-protein coupled receptors family 3 profile" evidence="13">
    <location>
        <begin position="2"/>
        <end position="166"/>
    </location>
</feature>
<evidence type="ECO:0000256" key="2">
    <source>
        <dbReference type="ARBA" id="ARBA00007242"/>
    </source>
</evidence>
<sequence length="318" mass="36633">MRQIGFTLFYGSIILKIYRNLQEYRVRKAHHVIVREQDMLRYLGILIVISIVGLLGWTFGSYKDKQLWKDKWPQCSMDLWSLMWAIFEMIVLILGMRFCYKARSSHWTERNQFTIAVCCEALVTFIATVVRYSYRENGSRDIMLLISFCQIFVAVTANILIIITPKFVSVGGESNRRTLTMSGAGNSGRAHPSLAKLRDNLINGTIDFAEVPIIDMNPEDIRAELKRVYTQLRMYKLKNLYQDNPHISKRKGGKKTSDKTAKNRRISIPPTSSSPKIRRVDEEDEKSDLTVDSAPHNIYLSTNKIQLQLESADQSVRV</sequence>
<name>A0A914Z194_9BILA</name>